<reference evidence="3" key="2">
    <citation type="journal article" date="2021" name="Genome Biol. Evol.">
        <title>Developing a high-quality reference genome for a parasitic bivalve with doubly uniparental inheritance (Bivalvia: Unionida).</title>
        <authorList>
            <person name="Smith C.H."/>
        </authorList>
    </citation>
    <scope>NUCLEOTIDE SEQUENCE</scope>
    <source>
        <strain evidence="3">CHS0354</strain>
        <tissue evidence="3">Mantle</tissue>
    </source>
</reference>
<evidence type="ECO:0000256" key="2">
    <source>
        <dbReference type="SAM" id="MobiDB-lite"/>
    </source>
</evidence>
<comment type="caution">
    <text evidence="3">The sequence shown here is derived from an EMBL/GenBank/DDBJ whole genome shotgun (WGS) entry which is preliminary data.</text>
</comment>
<keyword evidence="1" id="KW-0802">TPR repeat</keyword>
<dbReference type="PROSITE" id="PS50005">
    <property type="entry name" value="TPR"/>
    <property type="match status" value="2"/>
</dbReference>
<reference evidence="3" key="3">
    <citation type="submission" date="2023-05" db="EMBL/GenBank/DDBJ databases">
        <authorList>
            <person name="Smith C.H."/>
        </authorList>
    </citation>
    <scope>NUCLEOTIDE SEQUENCE</scope>
    <source>
        <strain evidence="3">CHS0354</strain>
        <tissue evidence="3">Mantle</tissue>
    </source>
</reference>
<evidence type="ECO:0000256" key="1">
    <source>
        <dbReference type="PROSITE-ProRule" id="PRU00339"/>
    </source>
</evidence>
<evidence type="ECO:0008006" key="5">
    <source>
        <dbReference type="Google" id="ProtNLM"/>
    </source>
</evidence>
<gene>
    <name evidence="3" type="ORF">CHS0354_018513</name>
</gene>
<dbReference type="Gene3D" id="1.25.40.10">
    <property type="entry name" value="Tetratricopeptide repeat domain"/>
    <property type="match status" value="3"/>
</dbReference>
<dbReference type="SMART" id="SM00028">
    <property type="entry name" value="TPR"/>
    <property type="match status" value="3"/>
</dbReference>
<organism evidence="3 4">
    <name type="scientific">Potamilus streckersoni</name>
    <dbReference type="NCBI Taxonomy" id="2493646"/>
    <lineage>
        <taxon>Eukaryota</taxon>
        <taxon>Metazoa</taxon>
        <taxon>Spiralia</taxon>
        <taxon>Lophotrochozoa</taxon>
        <taxon>Mollusca</taxon>
        <taxon>Bivalvia</taxon>
        <taxon>Autobranchia</taxon>
        <taxon>Heteroconchia</taxon>
        <taxon>Palaeoheterodonta</taxon>
        <taxon>Unionida</taxon>
        <taxon>Unionoidea</taxon>
        <taxon>Unionidae</taxon>
        <taxon>Ambleminae</taxon>
        <taxon>Lampsilini</taxon>
        <taxon>Potamilus</taxon>
    </lineage>
</organism>
<dbReference type="InterPro" id="IPR019734">
    <property type="entry name" value="TPR_rpt"/>
</dbReference>
<dbReference type="Pfam" id="PF14559">
    <property type="entry name" value="TPR_19"/>
    <property type="match status" value="1"/>
</dbReference>
<feature type="repeat" description="TPR" evidence="1">
    <location>
        <begin position="633"/>
        <end position="666"/>
    </location>
</feature>
<name>A0AAE0WAZ0_9BIVA</name>
<dbReference type="AlphaFoldDB" id="A0AAE0WAZ0"/>
<dbReference type="EMBL" id="JAEAOA010001141">
    <property type="protein sequence ID" value="KAK3606917.1"/>
    <property type="molecule type" value="Genomic_DNA"/>
</dbReference>
<accession>A0AAE0WAZ0</accession>
<feature type="compositionally biased region" description="Basic and acidic residues" evidence="2">
    <location>
        <begin position="665"/>
        <end position="686"/>
    </location>
</feature>
<protein>
    <recommendedName>
        <fullName evidence="5">Tetratricopeptide repeat protein</fullName>
    </recommendedName>
</protein>
<evidence type="ECO:0000313" key="3">
    <source>
        <dbReference type="EMBL" id="KAK3606917.1"/>
    </source>
</evidence>
<dbReference type="InterPro" id="IPR011990">
    <property type="entry name" value="TPR-like_helical_dom_sf"/>
</dbReference>
<dbReference type="Proteomes" id="UP001195483">
    <property type="component" value="Unassembled WGS sequence"/>
</dbReference>
<dbReference type="SUPFAM" id="SSF48452">
    <property type="entry name" value="TPR-like"/>
    <property type="match status" value="3"/>
</dbReference>
<sequence>MPATQKETEDFGLIRSFYEKGFIRESLDEIKAFRSLYPGSFYDEDLRFYEAVLIMNLGDKHKGLERLTEFLKIYPTGKYQEDAVFYKAAAEADLKRPDDALLTIVAFESAFPKSEYLPQIQYYKVKAGFYKEDWEYTKRSLEKIRTDKLNEDQKADIVYIRTWTELQGVPPEKTKSFITAVAGSNEYSDAQKRLIIYRAGLQHADAGQYNDAVSYYDLALKYTPKDEPLYREIHFQKGSAYYAAGISLSRRTNAEKSDAPPANNPDELKGPAGKSTPETAEEKAVNTFYQKSLEAHAVNLDEEEPFDKSAGLYQTARIHFLQKEYETARATAEKLTDKELPSATAPETLKKCAQVVREASGLLASKSDKVNAYRDELHTYKGYCYLSDKKYLESAAAYGAVRTESDYYAGNLPNYLTALKNAGNTEKYNTVLKGTDLPAGKGGGDSAALLYRRKMELLLEEKKWDDAGKLSAQMQKSGIPGYEISYYNALILQGRNKPADAEKELEKAYRETPSAKKEQKLKVSQGLAEMYRVRKKYREQVAVYNEIIPLIDDDVLKSRVELYVAGVYVKNLNRPEEALPRYEQLFKTGRYPYNVEAGLEAADIYLKKNNIKSAQVMLERLVKQDLKKTNYYPLVTYKLGAVYHYKEDYKKALFYYRETAQAAPKSDEGKEASDRAKKIADYVKSK</sequence>
<feature type="region of interest" description="Disordered" evidence="2">
    <location>
        <begin position="662"/>
        <end position="686"/>
    </location>
</feature>
<keyword evidence="4" id="KW-1185">Reference proteome</keyword>
<feature type="region of interest" description="Disordered" evidence="2">
    <location>
        <begin position="252"/>
        <end position="282"/>
    </location>
</feature>
<feature type="repeat" description="TPR" evidence="1">
    <location>
        <begin position="193"/>
        <end position="226"/>
    </location>
</feature>
<reference evidence="3" key="1">
    <citation type="journal article" date="2021" name="Genome Biol. Evol.">
        <title>A High-Quality Reference Genome for a Parasitic Bivalve with Doubly Uniparental Inheritance (Bivalvia: Unionida).</title>
        <authorList>
            <person name="Smith C.H."/>
        </authorList>
    </citation>
    <scope>NUCLEOTIDE SEQUENCE</scope>
    <source>
        <strain evidence="3">CHS0354</strain>
    </source>
</reference>
<proteinExistence type="predicted"/>
<evidence type="ECO:0000313" key="4">
    <source>
        <dbReference type="Proteomes" id="UP001195483"/>
    </source>
</evidence>